<dbReference type="Proteomes" id="UP001575652">
    <property type="component" value="Unassembled WGS sequence"/>
</dbReference>
<dbReference type="InterPro" id="IPR047187">
    <property type="entry name" value="SF1_C_Upf1"/>
</dbReference>
<dbReference type="Pfam" id="PF13604">
    <property type="entry name" value="AAA_30"/>
    <property type="match status" value="1"/>
</dbReference>
<sequence>MFLLDSATPGAPRDLVYSASDLVVASECEFQALSKLDVLLGLRPRPEFDADEMLVRAAALGEAHEAHVLADLVERFGTWDARAGTGVATIERPADRGRAALAERHDQTLDALRAGADVVFQATFFDGAFVGFADFIVRQPDGRYAVWDSKLARHAKVTALLQLAAYGDQLLADGFAPSDEATLVLGDLRHSVHPLPDLLPVYRERRDRFLALVGGHRAGGRPVEWGGKGITACGRCDYCAVEVAAHRDLLLVAGMSLGQRKKLRGRRPPVTTIDQLADLPADQARGPLARLRDQARLQTGTDRGDGTAPGVDGLAYKVLAGHTLGLLPAPSPGDVFFDFEGDPLWQDPADGSWGIEYLFGVVEHDAGAPAFVPFWAHTRAGEKRAFLDFVAYVEERRKAWPDLHVYHYASYEKTALRNLSVRHTAAEETVDGWLRDGLLVDLLDTVRHSLRISADSYSIKKLEPFYMTSGPREGDVTNAGASVVAYARYAAARDAGHAAEAADVLASISAYNEYDCVSTLRLRDWLAGLGAAHADRGGPAVARLPRPEEAPEEDPLPEEIRLREYLDALPETSSPDTELGRDQRAVAMVSAATGYHRRERKQFWWEHFDRLGKDTEQWQDTRNVVLVHEAEVLEDWHKPTGRAQTLTRRLRLAGTAAEGSDLREGSTWFAMYGPPVPAGMETEGHRGGSFNTLIEAVGPSGDADGVVLHVAERTRRGQDPYPQLPLALTPDQPIATKSIEAALKELASTVGGALPSLPRHAGLDILRRRPPSLRGGAALPPVPTDASGRHDYIGAITAAVADLDRSYLAVQGPPGTGKTHVGAHVIHRLVRRGWKVGVVSQGHSTIEHLLAKSLEAGLDPELVAKEPKSGDTGVKPWIHTTKKALAALLSAPGGCLVGGTAWTMTGANVPAGSLDLLVVDEAGQYSLANTLAVARAARNLLLLGDPQQLPQVTQGTHPEPVDVSALGWLSAGHPTLPGNLGYFLADSWRMHPALCSRVSRLSYDGKLESAPAARLRRLDGVPAGVETVMVEHRGNTTSSAEEAAEVVDQVRRHLGLSWDDGSGHARPLVDADVLVVAAYNAQVNLIRSELARAGLGGTRVGTVDKFQGQQAPVVVVSMACSAAAEAPRGMEFLLNRNRINVAVSRGQWRAVIVRSPELTHHLPGRPDNLAELGAFVGLCADGAAAMA</sequence>
<feature type="domain" description="YprB ribonuclease H-like" evidence="7">
    <location>
        <begin position="335"/>
        <end position="526"/>
    </location>
</feature>
<dbReference type="CDD" id="cd17934">
    <property type="entry name" value="DEXXQc_Upf1-like"/>
    <property type="match status" value="1"/>
</dbReference>
<reference evidence="8 9" key="1">
    <citation type="submission" date="2024-09" db="EMBL/GenBank/DDBJ databases">
        <authorList>
            <person name="Salinas-Garcia M.A."/>
            <person name="Prieme A."/>
        </authorList>
    </citation>
    <scope>NUCLEOTIDE SEQUENCE [LARGE SCALE GENOMIC DNA]</scope>
    <source>
        <strain evidence="8 9">DSM 21081</strain>
    </source>
</reference>
<dbReference type="EMBL" id="JBHDLJ010000010">
    <property type="protein sequence ID" value="MFB0835430.1"/>
    <property type="molecule type" value="Genomic_DNA"/>
</dbReference>
<evidence type="ECO:0000256" key="4">
    <source>
        <dbReference type="ARBA" id="ARBA00022840"/>
    </source>
</evidence>
<gene>
    <name evidence="8" type="ORF">ACETWP_12600</name>
</gene>
<proteinExistence type="predicted"/>
<evidence type="ECO:0000256" key="2">
    <source>
        <dbReference type="ARBA" id="ARBA00022801"/>
    </source>
</evidence>
<comment type="caution">
    <text evidence="8">The sequence shown here is derived from an EMBL/GenBank/DDBJ whole genome shotgun (WGS) entry which is preliminary data.</text>
</comment>
<dbReference type="NCBIfam" id="TIGR03491">
    <property type="entry name" value="TM0106 family RecB-like putative nuclease"/>
    <property type="match status" value="1"/>
</dbReference>
<dbReference type="InterPro" id="IPR038720">
    <property type="entry name" value="YprB_RNase_H-like_dom"/>
</dbReference>
<keyword evidence="4" id="KW-0067">ATP-binding</keyword>
<dbReference type="PANTHER" id="PTHR43788:SF8">
    <property type="entry name" value="DNA-BINDING PROTEIN SMUBP-2"/>
    <property type="match status" value="1"/>
</dbReference>
<dbReference type="InterPro" id="IPR050534">
    <property type="entry name" value="Coronavir_polyprotein_1ab"/>
</dbReference>
<dbReference type="InterPro" id="IPR027417">
    <property type="entry name" value="P-loop_NTPase"/>
</dbReference>
<dbReference type="PANTHER" id="PTHR43788">
    <property type="entry name" value="DNA2/NAM7 HELICASE FAMILY MEMBER"/>
    <property type="match status" value="1"/>
</dbReference>
<feature type="region of interest" description="Disordered" evidence="5">
    <location>
        <begin position="537"/>
        <end position="556"/>
    </location>
</feature>
<name>A0ABV4UP54_9MICC</name>
<feature type="domain" description="DNA2/NAM7 helicase-like C-terminal" evidence="6">
    <location>
        <begin position="982"/>
        <end position="1153"/>
    </location>
</feature>
<keyword evidence="2" id="KW-0378">Hydrolase</keyword>
<evidence type="ECO:0000259" key="7">
    <source>
        <dbReference type="Pfam" id="PF13482"/>
    </source>
</evidence>
<accession>A0ABV4UP54</accession>
<evidence type="ECO:0000256" key="1">
    <source>
        <dbReference type="ARBA" id="ARBA00022741"/>
    </source>
</evidence>
<evidence type="ECO:0000313" key="9">
    <source>
        <dbReference type="Proteomes" id="UP001575652"/>
    </source>
</evidence>
<dbReference type="InterPro" id="IPR041679">
    <property type="entry name" value="DNA2/NAM7-like_C"/>
</dbReference>
<evidence type="ECO:0000256" key="5">
    <source>
        <dbReference type="SAM" id="MobiDB-lite"/>
    </source>
</evidence>
<dbReference type="SUPFAM" id="SSF52540">
    <property type="entry name" value="P-loop containing nucleoside triphosphate hydrolases"/>
    <property type="match status" value="1"/>
</dbReference>
<evidence type="ECO:0000313" key="8">
    <source>
        <dbReference type="EMBL" id="MFB0835430.1"/>
    </source>
</evidence>
<dbReference type="RefSeq" id="WP_373972600.1">
    <property type="nucleotide sequence ID" value="NZ_JBHDLJ010000010.1"/>
</dbReference>
<protein>
    <submittedName>
        <fullName evidence="8">TM0106 family RecB-like putative nuclease</fullName>
    </submittedName>
</protein>
<evidence type="ECO:0000256" key="3">
    <source>
        <dbReference type="ARBA" id="ARBA00022806"/>
    </source>
</evidence>
<dbReference type="Gene3D" id="3.40.50.300">
    <property type="entry name" value="P-loop containing nucleotide triphosphate hydrolases"/>
    <property type="match status" value="2"/>
</dbReference>
<keyword evidence="1" id="KW-0547">Nucleotide-binding</keyword>
<keyword evidence="3" id="KW-0347">Helicase</keyword>
<dbReference type="Pfam" id="PF13087">
    <property type="entry name" value="AAA_12"/>
    <property type="match status" value="1"/>
</dbReference>
<dbReference type="Pfam" id="PF13482">
    <property type="entry name" value="RNase_H_2"/>
    <property type="match status" value="1"/>
</dbReference>
<dbReference type="InterPro" id="IPR019993">
    <property type="entry name" value="RecB_nuclease_TM0106_put"/>
</dbReference>
<dbReference type="CDD" id="cd18808">
    <property type="entry name" value="SF1_C_Upf1"/>
    <property type="match status" value="1"/>
</dbReference>
<keyword evidence="9" id="KW-1185">Reference proteome</keyword>
<organism evidence="8 9">
    <name type="scientific">Arthrobacter halodurans</name>
    <dbReference type="NCBI Taxonomy" id="516699"/>
    <lineage>
        <taxon>Bacteria</taxon>
        <taxon>Bacillati</taxon>
        <taxon>Actinomycetota</taxon>
        <taxon>Actinomycetes</taxon>
        <taxon>Micrococcales</taxon>
        <taxon>Micrococcaceae</taxon>
        <taxon>Arthrobacter</taxon>
    </lineage>
</organism>
<evidence type="ECO:0000259" key="6">
    <source>
        <dbReference type="Pfam" id="PF13087"/>
    </source>
</evidence>